<dbReference type="Proteomes" id="UP000646152">
    <property type="component" value="Unassembled WGS sequence"/>
</dbReference>
<sequence length="543" mass="58609">MKLFTPTALAAAITLATMATAPALAQQAPGAGLIYQQSQEQDISPQAPSVELDLQGAPLTESEQGGAKVRLNKVTVQGKTLFDSPTLLAQLGDFQGKEYDLAGLRSLANRISQFYRQQGYPFAQAFIPAQNMANGELIIQMQEGRYDHVDASGEPRLVDAARPYLANLQPGQVIESKSLERSMLILGDQPGVAVIPVMRPGERVGTGELDVQVSPDQRVAARLSTDNHGSRFSGEYRGRADVQINRALLVGDELSVSALYTNEETWLGSLTYSLPLSANGLRGFVGYSQTDYSLGKGFEGYTGTAKVSSVGASYPLLRSQQSNVRLQANYQYKDLDDNIGFADFSKATRSQSIPLSVSFDHRDALAGGGVSWGALTLTPGRIDIEQSMGDNLDYDFFKANLELARLQALTSSLSLYGRFSGQWADTESLDGSESFYLGGVNGVRAFPVGEGSDSRGWLAQLELRYDLGQGWVPYLLLDTGRTPNGGTDEGEDRAVSGMGAGVRYAGSHWHADLVSAWKVSGGDAQADGKQQDPRLWFNLGYRL</sequence>
<protein>
    <recommendedName>
        <fullName evidence="9">Peptide ABC transporter permease</fullName>
    </recommendedName>
</protein>
<evidence type="ECO:0000256" key="2">
    <source>
        <dbReference type="ARBA" id="ARBA00022692"/>
    </source>
</evidence>
<evidence type="ECO:0000313" key="7">
    <source>
        <dbReference type="EMBL" id="GGB52618.1"/>
    </source>
</evidence>
<dbReference type="PANTHER" id="PTHR34597">
    <property type="entry name" value="SLR1661 PROTEIN"/>
    <property type="match status" value="1"/>
</dbReference>
<feature type="signal peptide" evidence="4">
    <location>
        <begin position="1"/>
        <end position="25"/>
    </location>
</feature>
<comment type="caution">
    <text evidence="7">The sequence shown here is derived from an EMBL/GenBank/DDBJ whole genome shotgun (WGS) entry which is preliminary data.</text>
</comment>
<evidence type="ECO:0000256" key="1">
    <source>
        <dbReference type="ARBA" id="ARBA00022452"/>
    </source>
</evidence>
<feature type="domain" description="Haemolysin activator HlyB C-terminal" evidence="5">
    <location>
        <begin position="206"/>
        <end position="503"/>
    </location>
</feature>
<keyword evidence="2" id="KW-0812">Transmembrane</keyword>
<organism evidence="7 8">
    <name type="scientific">Oceanisphaera marina</name>
    <dbReference type="NCBI Taxonomy" id="2017550"/>
    <lineage>
        <taxon>Bacteria</taxon>
        <taxon>Pseudomonadati</taxon>
        <taxon>Pseudomonadota</taxon>
        <taxon>Gammaproteobacteria</taxon>
        <taxon>Aeromonadales</taxon>
        <taxon>Aeromonadaceae</taxon>
        <taxon>Oceanisphaera</taxon>
    </lineage>
</organism>
<evidence type="ECO:0000256" key="4">
    <source>
        <dbReference type="SAM" id="SignalP"/>
    </source>
</evidence>
<keyword evidence="1" id="KW-0472">Membrane</keyword>
<keyword evidence="1" id="KW-1134">Transmembrane beta strand</keyword>
<dbReference type="RefSeq" id="WP_188630680.1">
    <property type="nucleotide sequence ID" value="NZ_BMKE01000028.1"/>
</dbReference>
<name>A0ABQ1IUT4_9GAMM</name>
<evidence type="ECO:0000256" key="3">
    <source>
        <dbReference type="ARBA" id="ARBA00023237"/>
    </source>
</evidence>
<proteinExistence type="predicted"/>
<keyword evidence="4" id="KW-0732">Signal</keyword>
<dbReference type="InterPro" id="IPR013686">
    <property type="entry name" value="Polypept-transport_assoc_ShlB"/>
</dbReference>
<keyword evidence="3" id="KW-0998">Cell outer membrane</keyword>
<dbReference type="PANTHER" id="PTHR34597:SF1">
    <property type="entry name" value="HEME_HEMOPEXIN TRANSPORTER PROTEIN HUXB"/>
    <property type="match status" value="1"/>
</dbReference>
<dbReference type="InterPro" id="IPR051544">
    <property type="entry name" value="TPS_OM_transporter"/>
</dbReference>
<feature type="domain" description="Polypeptide-transport-associated ShlB-type" evidence="6">
    <location>
        <begin position="70"/>
        <end position="144"/>
    </location>
</feature>
<keyword evidence="8" id="KW-1185">Reference proteome</keyword>
<evidence type="ECO:0000259" key="6">
    <source>
        <dbReference type="Pfam" id="PF08479"/>
    </source>
</evidence>
<reference evidence="8" key="1">
    <citation type="journal article" date="2019" name="Int. J. Syst. Evol. Microbiol.">
        <title>The Global Catalogue of Microorganisms (GCM) 10K type strain sequencing project: providing services to taxonomists for standard genome sequencing and annotation.</title>
        <authorList>
            <consortium name="The Broad Institute Genomics Platform"/>
            <consortium name="The Broad Institute Genome Sequencing Center for Infectious Disease"/>
            <person name="Wu L."/>
            <person name="Ma J."/>
        </authorList>
    </citation>
    <scope>NUCLEOTIDE SEQUENCE [LARGE SCALE GENOMIC DNA]</scope>
    <source>
        <strain evidence="8">CGMCC 1.15923</strain>
    </source>
</reference>
<dbReference type="Gene3D" id="3.10.20.310">
    <property type="entry name" value="membrane protein fhac"/>
    <property type="match status" value="1"/>
</dbReference>
<gene>
    <name evidence="7" type="ORF">GCM10011502_27200</name>
</gene>
<dbReference type="Pfam" id="PF03865">
    <property type="entry name" value="ShlB"/>
    <property type="match status" value="1"/>
</dbReference>
<dbReference type="EMBL" id="BMKE01000028">
    <property type="protein sequence ID" value="GGB52618.1"/>
    <property type="molecule type" value="Genomic_DNA"/>
</dbReference>
<evidence type="ECO:0008006" key="9">
    <source>
        <dbReference type="Google" id="ProtNLM"/>
    </source>
</evidence>
<feature type="chain" id="PRO_5047478170" description="Peptide ABC transporter permease" evidence="4">
    <location>
        <begin position="26"/>
        <end position="543"/>
    </location>
</feature>
<evidence type="ECO:0000259" key="5">
    <source>
        <dbReference type="Pfam" id="PF03865"/>
    </source>
</evidence>
<accession>A0ABQ1IUT4</accession>
<evidence type="ECO:0000313" key="8">
    <source>
        <dbReference type="Proteomes" id="UP000646152"/>
    </source>
</evidence>
<dbReference type="Pfam" id="PF08479">
    <property type="entry name" value="POTRA_2"/>
    <property type="match status" value="1"/>
</dbReference>
<dbReference type="InterPro" id="IPR005565">
    <property type="entry name" value="Hemolysn_activator_HlyB_C"/>
</dbReference>
<dbReference type="Gene3D" id="2.40.160.50">
    <property type="entry name" value="membrane protein fhac: a member of the omp85/tpsb transporter family"/>
    <property type="match status" value="1"/>
</dbReference>